<feature type="chain" id="PRO_5019295983" evidence="3">
    <location>
        <begin position="21"/>
        <end position="554"/>
    </location>
</feature>
<dbReference type="PANTHER" id="PTHR35043">
    <property type="entry name" value="TRANSCRIPTION FACTOR DOMAIN-CONTAINING PROTEIN"/>
    <property type="match status" value="1"/>
</dbReference>
<feature type="signal peptide" evidence="3">
    <location>
        <begin position="1"/>
        <end position="20"/>
    </location>
</feature>
<evidence type="ECO:0000313" key="5">
    <source>
        <dbReference type="Proteomes" id="UP000284842"/>
    </source>
</evidence>
<feature type="region of interest" description="Disordered" evidence="1">
    <location>
        <begin position="274"/>
        <end position="300"/>
    </location>
</feature>
<keyword evidence="3" id="KW-0732">Signal</keyword>
<dbReference type="OrthoDB" id="9451547at2759"/>
<dbReference type="PANTHER" id="PTHR35043:SF7">
    <property type="entry name" value="TRANSCRIPTION FACTOR DOMAIN-CONTAINING PROTEIN"/>
    <property type="match status" value="1"/>
</dbReference>
<proteinExistence type="predicted"/>
<evidence type="ECO:0000256" key="3">
    <source>
        <dbReference type="SAM" id="SignalP"/>
    </source>
</evidence>
<protein>
    <submittedName>
        <fullName evidence="4">Uncharacterized protein</fullName>
    </submittedName>
</protein>
<reference evidence="4 5" key="1">
    <citation type="journal article" date="2018" name="Evol. Lett.">
        <title>Horizontal gene cluster transfer increased hallucinogenic mushroom diversity.</title>
        <authorList>
            <person name="Reynolds H.T."/>
            <person name="Vijayakumar V."/>
            <person name="Gluck-Thaler E."/>
            <person name="Korotkin H.B."/>
            <person name="Matheny P.B."/>
            <person name="Slot J.C."/>
        </authorList>
    </citation>
    <scope>NUCLEOTIDE SEQUENCE [LARGE SCALE GENOMIC DNA]</scope>
    <source>
        <strain evidence="4 5">2629</strain>
    </source>
</reference>
<gene>
    <name evidence="4" type="ORF">CVT24_011160</name>
</gene>
<evidence type="ECO:0000313" key="4">
    <source>
        <dbReference type="EMBL" id="PPR02061.1"/>
    </source>
</evidence>
<sequence>MSLAFLFFLYSSRYMTTISGAPYKQVSHIYGDLSFRTLYRREVAIPNVVIVDQGRTVYDILWACLLTIFSCTWIAIHPNVRGYKSSGWSKMIQRAELMGWAILAPEVMVMWAFRQWRGAKDIQKRMKAKQDRLKARLHPEEQSAEEWVDWTITHSHFLQMGGYVFKTGSKVEYIDPCTPRGDAALDALLLRLESAEEIMDRSKGDTLAKTFVVVQTFWFIIQCIVRGREGLVITELEITTLAHAAFNGLLYFFWWDKPLDIQCPVIVRLPETVSEDVEPSPRSRPSLDTPDSSVNSEKRPKELISQEFRPAMGVLVLPAEKATEVKIGSPSTPFKAKHEGAVLRFWHECGERVFLGDISHRFKVGEGRIYPIRTAMRVAMFIISFPDIVLRRLYTIAHQENMSARPDDPNCTTFDAFYAYPSEKEADYMVLVGTMSSALFGAVHCIAWAFPFSSKIVQDVWRINSLILCISPFGIFIAAILATLFKRWAPSSWQYEDGPVDKIGKVLVWIGTYTLVPYPPARFILVGLAFRELAYLPPAAFVTLQLWVEAFPHI</sequence>
<dbReference type="Proteomes" id="UP000284842">
    <property type="component" value="Unassembled WGS sequence"/>
</dbReference>
<feature type="transmembrane region" description="Helical" evidence="2">
    <location>
        <begin position="506"/>
        <end position="530"/>
    </location>
</feature>
<dbReference type="AlphaFoldDB" id="A0A409YGC2"/>
<feature type="transmembrane region" description="Helical" evidence="2">
    <location>
        <begin position="428"/>
        <end position="451"/>
    </location>
</feature>
<feature type="transmembrane region" description="Helical" evidence="2">
    <location>
        <begin position="463"/>
        <end position="486"/>
    </location>
</feature>
<organism evidence="4 5">
    <name type="scientific">Panaeolus cyanescens</name>
    <dbReference type="NCBI Taxonomy" id="181874"/>
    <lineage>
        <taxon>Eukaryota</taxon>
        <taxon>Fungi</taxon>
        <taxon>Dikarya</taxon>
        <taxon>Basidiomycota</taxon>
        <taxon>Agaricomycotina</taxon>
        <taxon>Agaricomycetes</taxon>
        <taxon>Agaricomycetidae</taxon>
        <taxon>Agaricales</taxon>
        <taxon>Agaricineae</taxon>
        <taxon>Galeropsidaceae</taxon>
        <taxon>Panaeolus</taxon>
    </lineage>
</organism>
<evidence type="ECO:0000256" key="1">
    <source>
        <dbReference type="SAM" id="MobiDB-lite"/>
    </source>
</evidence>
<dbReference type="EMBL" id="NHTK01001192">
    <property type="protein sequence ID" value="PPR02061.1"/>
    <property type="molecule type" value="Genomic_DNA"/>
</dbReference>
<comment type="caution">
    <text evidence="4">The sequence shown here is derived from an EMBL/GenBank/DDBJ whole genome shotgun (WGS) entry which is preliminary data.</text>
</comment>
<evidence type="ECO:0000256" key="2">
    <source>
        <dbReference type="SAM" id="Phobius"/>
    </source>
</evidence>
<keyword evidence="2" id="KW-0472">Membrane</keyword>
<dbReference type="InParanoid" id="A0A409YGC2"/>
<keyword evidence="2" id="KW-0812">Transmembrane</keyword>
<keyword evidence="2" id="KW-1133">Transmembrane helix</keyword>
<keyword evidence="5" id="KW-1185">Reference proteome</keyword>
<accession>A0A409YGC2</accession>
<name>A0A409YGC2_9AGAR</name>